<sequence length="175" mass="20035">MKFFLSLFVLFLLLACLPVIIIDHESNMRRCTANNLQPIEDVWTLENKSLTEIIDDKTEDYRGDTLAYFGIIFFKDNSIIAVDESMGDITQEQRDKIVMYIFKRAAEQGSAIAKAEIGASLIFCYQDVKQDTISGLKWLLHPMIKLDRKAWSSGLNAYDKILTEFIDGLMRPVGR</sequence>
<dbReference type="AlphaFoldDB" id="A0AAE9ZG97"/>
<organism evidence="1 2">
    <name type="scientific">Hyphococcus flavus</name>
    <dbReference type="NCBI Taxonomy" id="1866326"/>
    <lineage>
        <taxon>Bacteria</taxon>
        <taxon>Pseudomonadati</taxon>
        <taxon>Pseudomonadota</taxon>
        <taxon>Alphaproteobacteria</taxon>
        <taxon>Parvularculales</taxon>
        <taxon>Parvularculaceae</taxon>
        <taxon>Hyphococcus</taxon>
    </lineage>
</organism>
<gene>
    <name evidence="1" type="ORF">PUV54_10085</name>
</gene>
<keyword evidence="2" id="KW-1185">Reference proteome</keyword>
<dbReference type="KEGG" id="hfl:PUV54_10085"/>
<evidence type="ECO:0000313" key="2">
    <source>
        <dbReference type="Proteomes" id="UP001214043"/>
    </source>
</evidence>
<dbReference type="EMBL" id="CP118166">
    <property type="protein sequence ID" value="WDI30306.1"/>
    <property type="molecule type" value="Genomic_DNA"/>
</dbReference>
<dbReference type="Proteomes" id="UP001214043">
    <property type="component" value="Chromosome"/>
</dbReference>
<reference evidence="1" key="1">
    <citation type="submission" date="2023-02" db="EMBL/GenBank/DDBJ databases">
        <title>Genome sequence of Hyphococcus flavus.</title>
        <authorList>
            <person name="Rong J.-C."/>
            <person name="Zhao Q."/>
            <person name="Yi M."/>
            <person name="Wu J.-Y."/>
        </authorList>
    </citation>
    <scope>NUCLEOTIDE SEQUENCE</scope>
    <source>
        <strain evidence="1">MCCC 1K03223</strain>
    </source>
</reference>
<protein>
    <submittedName>
        <fullName evidence="1">Uncharacterized protein</fullName>
    </submittedName>
</protein>
<proteinExistence type="predicted"/>
<accession>A0AAE9ZG97</accession>
<name>A0AAE9ZG97_9PROT</name>
<dbReference type="RefSeq" id="WP_274492104.1">
    <property type="nucleotide sequence ID" value="NZ_CP118166.1"/>
</dbReference>
<dbReference type="PROSITE" id="PS51257">
    <property type="entry name" value="PROKAR_LIPOPROTEIN"/>
    <property type="match status" value="1"/>
</dbReference>
<evidence type="ECO:0000313" key="1">
    <source>
        <dbReference type="EMBL" id="WDI30306.1"/>
    </source>
</evidence>